<feature type="transmembrane region" description="Helical" evidence="1">
    <location>
        <begin position="44"/>
        <end position="63"/>
    </location>
</feature>
<keyword evidence="1" id="KW-1133">Transmembrane helix</keyword>
<dbReference type="EMBL" id="ML735014">
    <property type="protein sequence ID" value="KAB8201801.1"/>
    <property type="molecule type" value="Genomic_DNA"/>
</dbReference>
<organism evidence="2 3">
    <name type="scientific">Aspergillus parasiticus</name>
    <dbReference type="NCBI Taxonomy" id="5067"/>
    <lineage>
        <taxon>Eukaryota</taxon>
        <taxon>Fungi</taxon>
        <taxon>Dikarya</taxon>
        <taxon>Ascomycota</taxon>
        <taxon>Pezizomycotina</taxon>
        <taxon>Eurotiomycetes</taxon>
        <taxon>Eurotiomycetidae</taxon>
        <taxon>Eurotiales</taxon>
        <taxon>Aspergillaceae</taxon>
        <taxon>Aspergillus</taxon>
        <taxon>Aspergillus subgen. Circumdati</taxon>
    </lineage>
</organism>
<evidence type="ECO:0000313" key="3">
    <source>
        <dbReference type="Proteomes" id="UP000326532"/>
    </source>
</evidence>
<sequence>MRYRKGFSSVWSVVTEDVHDKETVDAPQRSPSLVDWEERWKRRIPYLSLFFFSSFHFYFFIFIF</sequence>
<gene>
    <name evidence="2" type="ORF">BDV34DRAFT_202069</name>
</gene>
<keyword evidence="1" id="KW-0812">Transmembrane</keyword>
<evidence type="ECO:0000313" key="2">
    <source>
        <dbReference type="EMBL" id="KAB8201801.1"/>
    </source>
</evidence>
<evidence type="ECO:0000256" key="1">
    <source>
        <dbReference type="SAM" id="Phobius"/>
    </source>
</evidence>
<keyword evidence="3" id="KW-1185">Reference proteome</keyword>
<name>A0A5N6D9G8_ASPPA</name>
<dbReference type="AlphaFoldDB" id="A0A5N6D9G8"/>
<keyword evidence="1" id="KW-0472">Membrane</keyword>
<dbReference type="VEuPathDB" id="FungiDB:BDV34DRAFT_202069"/>
<proteinExistence type="predicted"/>
<accession>A0A5N6D9G8</accession>
<dbReference type="Proteomes" id="UP000326532">
    <property type="component" value="Unassembled WGS sequence"/>
</dbReference>
<reference evidence="2 3" key="1">
    <citation type="submission" date="2019-04" db="EMBL/GenBank/DDBJ databases">
        <title>Fungal friends and foes A comparative genomics study of 23 Aspergillus species from section Flavi.</title>
        <authorList>
            <consortium name="DOE Joint Genome Institute"/>
            <person name="Kjaerbolling I."/>
            <person name="Vesth T.C."/>
            <person name="Frisvad J.C."/>
            <person name="Nybo J.L."/>
            <person name="Theobald S."/>
            <person name="Kildgaard S."/>
            <person name="Petersen T.I."/>
            <person name="Kuo A."/>
            <person name="Sato A."/>
            <person name="Lyhne E.K."/>
            <person name="Kogle M.E."/>
            <person name="Wiebenga A."/>
            <person name="Kun R.S."/>
            <person name="Lubbers R.J."/>
            <person name="Makela M.R."/>
            <person name="Barry K."/>
            <person name="Chovatia M."/>
            <person name="Clum A."/>
            <person name="Daum C."/>
            <person name="Haridas S."/>
            <person name="He G."/>
            <person name="LaButti K."/>
            <person name="Lipzen A."/>
            <person name="Mondo S."/>
            <person name="Pangilinan J."/>
            <person name="Riley R."/>
            <person name="Salamov A."/>
            <person name="Simmons B.A."/>
            <person name="Magnuson J.K."/>
            <person name="Henrissat B."/>
            <person name="Mortensen U.H."/>
            <person name="Larsen T.O."/>
            <person name="De vries R.P."/>
            <person name="Grigoriev I.V."/>
            <person name="Machida M."/>
            <person name="Baker S.E."/>
            <person name="Andersen M.R."/>
        </authorList>
    </citation>
    <scope>NUCLEOTIDE SEQUENCE [LARGE SCALE GENOMIC DNA]</scope>
    <source>
        <strain evidence="2 3">CBS 117618</strain>
    </source>
</reference>
<protein>
    <submittedName>
        <fullName evidence="2">Uncharacterized protein</fullName>
    </submittedName>
</protein>